<gene>
    <name evidence="1" type="ORF">GOP47_0004350</name>
</gene>
<keyword evidence="2" id="KW-1185">Reference proteome</keyword>
<accession>A0A9D4V7Y5</accession>
<evidence type="ECO:0000313" key="2">
    <source>
        <dbReference type="Proteomes" id="UP000886520"/>
    </source>
</evidence>
<protein>
    <submittedName>
        <fullName evidence="1">Uncharacterized protein</fullName>
    </submittedName>
</protein>
<evidence type="ECO:0000313" key="1">
    <source>
        <dbReference type="EMBL" id="KAI5081167.1"/>
    </source>
</evidence>
<dbReference type="EMBL" id="JABFUD020000004">
    <property type="protein sequence ID" value="KAI5081167.1"/>
    <property type="molecule type" value="Genomic_DNA"/>
</dbReference>
<comment type="caution">
    <text evidence="1">The sequence shown here is derived from an EMBL/GenBank/DDBJ whole genome shotgun (WGS) entry which is preliminary data.</text>
</comment>
<dbReference type="Proteomes" id="UP000886520">
    <property type="component" value="Chromosome 4"/>
</dbReference>
<name>A0A9D4V7Y5_ADICA</name>
<reference evidence="1" key="1">
    <citation type="submission" date="2021-01" db="EMBL/GenBank/DDBJ databases">
        <title>Adiantum capillus-veneris genome.</title>
        <authorList>
            <person name="Fang Y."/>
            <person name="Liao Q."/>
        </authorList>
    </citation>
    <scope>NUCLEOTIDE SEQUENCE</scope>
    <source>
        <strain evidence="1">H3</strain>
        <tissue evidence="1">Leaf</tissue>
    </source>
</reference>
<dbReference type="AlphaFoldDB" id="A0A9D4V7Y5"/>
<organism evidence="1 2">
    <name type="scientific">Adiantum capillus-veneris</name>
    <name type="common">Maidenhair fern</name>
    <dbReference type="NCBI Taxonomy" id="13818"/>
    <lineage>
        <taxon>Eukaryota</taxon>
        <taxon>Viridiplantae</taxon>
        <taxon>Streptophyta</taxon>
        <taxon>Embryophyta</taxon>
        <taxon>Tracheophyta</taxon>
        <taxon>Polypodiopsida</taxon>
        <taxon>Polypodiidae</taxon>
        <taxon>Polypodiales</taxon>
        <taxon>Pteridineae</taxon>
        <taxon>Pteridaceae</taxon>
        <taxon>Vittarioideae</taxon>
        <taxon>Adiantum</taxon>
    </lineage>
</organism>
<sequence length="111" mass="12824">MSSRKDLEQRWQSLLAPLTSTQRLLQFYPGDEFLVGRQAKILEEIRLIQERRGEFLSHSKAARCIALGDRMNASFFATHRERPPGMTLWDVLDERGCLQMDPDTVMRVATS</sequence>
<proteinExistence type="predicted"/>